<dbReference type="InterPro" id="IPR050388">
    <property type="entry name" value="ABC_Ni/Peptide_Import"/>
</dbReference>
<dbReference type="NCBIfam" id="NF007739">
    <property type="entry name" value="PRK10419.1"/>
    <property type="match status" value="2"/>
</dbReference>
<dbReference type="SMART" id="SM00382">
    <property type="entry name" value="AAA"/>
    <property type="match status" value="2"/>
</dbReference>
<dbReference type="PROSITE" id="PS00211">
    <property type="entry name" value="ABC_TRANSPORTER_1"/>
    <property type="match status" value="2"/>
</dbReference>
<dbReference type="GO" id="GO:0005524">
    <property type="term" value="F:ATP binding"/>
    <property type="evidence" value="ECO:0007669"/>
    <property type="project" value="UniProtKB-KW"/>
</dbReference>
<dbReference type="RefSeq" id="WP_344238050.1">
    <property type="nucleotide sequence ID" value="NZ_BAAAPH010000020.1"/>
</dbReference>
<dbReference type="NCBIfam" id="NF008453">
    <property type="entry name" value="PRK11308.1"/>
    <property type="match status" value="2"/>
</dbReference>
<keyword evidence="3" id="KW-0813">Transport</keyword>
<dbReference type="Pfam" id="PF08352">
    <property type="entry name" value="oligo_HPY"/>
    <property type="match status" value="2"/>
</dbReference>
<evidence type="ECO:0000313" key="10">
    <source>
        <dbReference type="EMBL" id="GAA1592579.1"/>
    </source>
</evidence>
<evidence type="ECO:0000256" key="4">
    <source>
        <dbReference type="ARBA" id="ARBA00022475"/>
    </source>
</evidence>
<dbReference type="NCBIfam" id="TIGR01727">
    <property type="entry name" value="oligo_HPY"/>
    <property type="match status" value="2"/>
</dbReference>
<keyword evidence="11" id="KW-1185">Reference proteome</keyword>
<dbReference type="SUPFAM" id="SSF52540">
    <property type="entry name" value="P-loop containing nucleoside triphosphate hydrolases"/>
    <property type="match status" value="2"/>
</dbReference>
<keyword evidence="5" id="KW-0547">Nucleotide-binding</keyword>
<dbReference type="InterPro" id="IPR027417">
    <property type="entry name" value="P-loop_NTPase"/>
</dbReference>
<evidence type="ECO:0000259" key="9">
    <source>
        <dbReference type="PROSITE" id="PS50893"/>
    </source>
</evidence>
<dbReference type="Proteomes" id="UP001501705">
    <property type="component" value="Unassembled WGS sequence"/>
</dbReference>
<keyword evidence="6 10" id="KW-0067">ATP-binding</keyword>
<comment type="similarity">
    <text evidence="2">Belongs to the ABC transporter superfamily.</text>
</comment>
<dbReference type="Gene3D" id="3.40.50.300">
    <property type="entry name" value="P-loop containing nucleotide triphosphate hydrolases"/>
    <property type="match status" value="2"/>
</dbReference>
<reference evidence="10 11" key="1">
    <citation type="journal article" date="2019" name="Int. J. Syst. Evol. Microbiol.">
        <title>The Global Catalogue of Microorganisms (GCM) 10K type strain sequencing project: providing services to taxonomists for standard genome sequencing and annotation.</title>
        <authorList>
            <consortium name="The Broad Institute Genomics Platform"/>
            <consortium name="The Broad Institute Genome Sequencing Center for Infectious Disease"/>
            <person name="Wu L."/>
            <person name="Ma J."/>
        </authorList>
    </citation>
    <scope>NUCLEOTIDE SEQUENCE [LARGE SCALE GENOMIC DNA]</scope>
    <source>
        <strain evidence="10 11">JCM 15572</strain>
    </source>
</reference>
<feature type="compositionally biased region" description="Basic and acidic residues" evidence="8">
    <location>
        <begin position="323"/>
        <end position="335"/>
    </location>
</feature>
<gene>
    <name evidence="10" type="ORF">GCM10009804_56240</name>
</gene>
<evidence type="ECO:0000313" key="11">
    <source>
        <dbReference type="Proteomes" id="UP001501705"/>
    </source>
</evidence>
<dbReference type="CDD" id="cd03257">
    <property type="entry name" value="ABC_NikE_OppD_transporters"/>
    <property type="match status" value="2"/>
</dbReference>
<evidence type="ECO:0000256" key="2">
    <source>
        <dbReference type="ARBA" id="ARBA00005417"/>
    </source>
</evidence>
<sequence>MNQPLLRLRDLTVTFGRRPETGASVRGVSFDLHRGEVLGIVGESGSGKSATANAIMGLHPPRSTRVTGSIELDGTELIGAPESKLNSLRGARIAMIFQDPMASLNPVMTVGAQVAEALRIHQRGLTSGQARERTLELLRVVGIPHPEQRIKQYPHEFSGGMRQRVVIAIAMANEPDVIIADEPTTALDVTVQAQVMAALDRAREHVNAALILVTHDLGVVAGRADRVLVMYGGRVVESGPTAELFERSRMPYTRGLLAATPRIDEPDVPLIPIPGAPPAPELLGHGGCPFAPRCSFRTERCDQDEPELDALGNDHASACHYAKDRQHLPDQERAAGRSTPRGSIDRSGAPLLSINELRHEYKVNGGKVVYAVDGVTLDVWPGETVGLVGESGCGKSSAGRSIVRLQEPTAGEVTLRGSSVTGVRGAALKDLRSRIQMVFQDPQASLDARFSVRQIIGEALRYAKVPRSEWDERIAGLLTDVGLSPSIVDRYPHEFSGGQRQRLGIARALATGPDILVLDEPVSALDVSVQAGVINLLRSLQQDRRLGYVFIAHDLSVVASISDRIAVMYLGRIVELGPTRTVLGAPRHPYTRALISAVPIPDPAVERGRAPETLAGDVPSPMERIEGCRFRSRCPVYRLALDSDRRTACEQDAPELGAGDHSQACHYPDVSLDELPTN</sequence>
<dbReference type="InterPro" id="IPR017871">
    <property type="entry name" value="ABC_transporter-like_CS"/>
</dbReference>
<dbReference type="Pfam" id="PF00005">
    <property type="entry name" value="ABC_tran"/>
    <property type="match status" value="2"/>
</dbReference>
<dbReference type="EMBL" id="BAAAPH010000020">
    <property type="protein sequence ID" value="GAA1592579.1"/>
    <property type="molecule type" value="Genomic_DNA"/>
</dbReference>
<evidence type="ECO:0000256" key="6">
    <source>
        <dbReference type="ARBA" id="ARBA00022840"/>
    </source>
</evidence>
<feature type="domain" description="ABC transporter" evidence="9">
    <location>
        <begin position="6"/>
        <end position="257"/>
    </location>
</feature>
<evidence type="ECO:0000256" key="5">
    <source>
        <dbReference type="ARBA" id="ARBA00022741"/>
    </source>
</evidence>
<dbReference type="InterPro" id="IPR003593">
    <property type="entry name" value="AAA+_ATPase"/>
</dbReference>
<comment type="caution">
    <text evidence="10">The sequence shown here is derived from an EMBL/GenBank/DDBJ whole genome shotgun (WGS) entry which is preliminary data.</text>
</comment>
<evidence type="ECO:0000256" key="3">
    <source>
        <dbReference type="ARBA" id="ARBA00022448"/>
    </source>
</evidence>
<protein>
    <submittedName>
        <fullName evidence="10">ABC transporter ATP-binding protein</fullName>
    </submittedName>
</protein>
<keyword evidence="4" id="KW-1003">Cell membrane</keyword>
<feature type="region of interest" description="Disordered" evidence="8">
    <location>
        <begin position="654"/>
        <end position="678"/>
    </location>
</feature>
<comment type="subcellular location">
    <subcellularLocation>
        <location evidence="1">Cell membrane</location>
        <topology evidence="1">Peripheral membrane protein</topology>
    </subcellularLocation>
</comment>
<dbReference type="PROSITE" id="PS50893">
    <property type="entry name" value="ABC_TRANSPORTER_2"/>
    <property type="match status" value="2"/>
</dbReference>
<accession>A0ABN2E3X5</accession>
<dbReference type="PANTHER" id="PTHR43297:SF2">
    <property type="entry name" value="DIPEPTIDE TRANSPORT ATP-BINDING PROTEIN DPPD"/>
    <property type="match status" value="1"/>
</dbReference>
<evidence type="ECO:0000256" key="8">
    <source>
        <dbReference type="SAM" id="MobiDB-lite"/>
    </source>
</evidence>
<evidence type="ECO:0000256" key="7">
    <source>
        <dbReference type="ARBA" id="ARBA00023136"/>
    </source>
</evidence>
<proteinExistence type="inferred from homology"/>
<name>A0ABN2E3X5_9ACTN</name>
<dbReference type="PANTHER" id="PTHR43297">
    <property type="entry name" value="OLIGOPEPTIDE TRANSPORT ATP-BINDING PROTEIN APPD"/>
    <property type="match status" value="1"/>
</dbReference>
<dbReference type="InterPro" id="IPR003439">
    <property type="entry name" value="ABC_transporter-like_ATP-bd"/>
</dbReference>
<keyword evidence="7" id="KW-0472">Membrane</keyword>
<dbReference type="InterPro" id="IPR013563">
    <property type="entry name" value="Oligopep_ABC_C"/>
</dbReference>
<feature type="region of interest" description="Disordered" evidence="8">
    <location>
        <begin position="323"/>
        <end position="348"/>
    </location>
</feature>
<evidence type="ECO:0000256" key="1">
    <source>
        <dbReference type="ARBA" id="ARBA00004202"/>
    </source>
</evidence>
<organism evidence="10 11">
    <name type="scientific">Kribbella hippodromi</name>
    <dbReference type="NCBI Taxonomy" id="434347"/>
    <lineage>
        <taxon>Bacteria</taxon>
        <taxon>Bacillati</taxon>
        <taxon>Actinomycetota</taxon>
        <taxon>Actinomycetes</taxon>
        <taxon>Propionibacteriales</taxon>
        <taxon>Kribbellaceae</taxon>
        <taxon>Kribbella</taxon>
    </lineage>
</organism>
<feature type="domain" description="ABC transporter" evidence="9">
    <location>
        <begin position="357"/>
        <end position="595"/>
    </location>
</feature>